<evidence type="ECO:0000256" key="1">
    <source>
        <dbReference type="SAM" id="MobiDB-lite"/>
    </source>
</evidence>
<feature type="compositionally biased region" description="Gly residues" evidence="1">
    <location>
        <begin position="18"/>
        <end position="27"/>
    </location>
</feature>
<gene>
    <name evidence="4" type="ORF">AMSG_11681</name>
</gene>
<dbReference type="PROSITE" id="PS50186">
    <property type="entry name" value="DEP"/>
    <property type="match status" value="1"/>
</dbReference>
<feature type="transmembrane region" description="Helical" evidence="2">
    <location>
        <begin position="358"/>
        <end position="381"/>
    </location>
</feature>
<keyword evidence="2" id="KW-0472">Membrane</keyword>
<feature type="transmembrane region" description="Helical" evidence="2">
    <location>
        <begin position="420"/>
        <end position="441"/>
    </location>
</feature>
<keyword evidence="5" id="KW-1185">Reference proteome</keyword>
<evidence type="ECO:0000256" key="2">
    <source>
        <dbReference type="SAM" id="Phobius"/>
    </source>
</evidence>
<name>A0A0L0DTP6_THETB</name>
<dbReference type="InterPro" id="IPR036388">
    <property type="entry name" value="WH-like_DNA-bd_sf"/>
</dbReference>
<evidence type="ECO:0000313" key="5">
    <source>
        <dbReference type="Proteomes" id="UP000054408"/>
    </source>
</evidence>
<feature type="compositionally biased region" description="Polar residues" evidence="1">
    <location>
        <begin position="29"/>
        <end position="38"/>
    </location>
</feature>
<dbReference type="SMART" id="SM00049">
    <property type="entry name" value="DEP"/>
    <property type="match status" value="1"/>
</dbReference>
<feature type="region of interest" description="Disordered" evidence="1">
    <location>
        <begin position="982"/>
        <end position="1088"/>
    </location>
</feature>
<dbReference type="InterPro" id="IPR036390">
    <property type="entry name" value="WH_DNA-bd_sf"/>
</dbReference>
<keyword evidence="2" id="KW-0812">Transmembrane</keyword>
<dbReference type="InterPro" id="IPR011990">
    <property type="entry name" value="TPR-like_helical_dom_sf"/>
</dbReference>
<accession>A0A0L0DTP6</accession>
<protein>
    <recommendedName>
        <fullName evidence="3">DEP domain-containing protein</fullName>
    </recommendedName>
</protein>
<organism evidence="4 5">
    <name type="scientific">Thecamonas trahens ATCC 50062</name>
    <dbReference type="NCBI Taxonomy" id="461836"/>
    <lineage>
        <taxon>Eukaryota</taxon>
        <taxon>Apusozoa</taxon>
        <taxon>Apusomonadida</taxon>
        <taxon>Apusomonadidae</taxon>
        <taxon>Thecamonas</taxon>
    </lineage>
</organism>
<dbReference type="EMBL" id="GL349439">
    <property type="protein sequence ID" value="KNC55704.1"/>
    <property type="molecule type" value="Genomic_DNA"/>
</dbReference>
<evidence type="ECO:0000313" key="4">
    <source>
        <dbReference type="EMBL" id="KNC55704.1"/>
    </source>
</evidence>
<dbReference type="OrthoDB" id="2133778at2759"/>
<dbReference type="InterPro" id="IPR000591">
    <property type="entry name" value="DEP_dom"/>
</dbReference>
<dbReference type="Gene3D" id="1.10.10.10">
    <property type="entry name" value="Winged helix-like DNA-binding domain superfamily/Winged helix DNA-binding domain"/>
    <property type="match status" value="1"/>
</dbReference>
<dbReference type="Pfam" id="PF00610">
    <property type="entry name" value="DEP"/>
    <property type="match status" value="1"/>
</dbReference>
<feature type="compositionally biased region" description="Low complexity" evidence="1">
    <location>
        <begin position="101"/>
        <end position="115"/>
    </location>
</feature>
<keyword evidence="2" id="KW-1133">Transmembrane helix</keyword>
<proteinExistence type="predicted"/>
<reference evidence="4 5" key="1">
    <citation type="submission" date="2010-05" db="EMBL/GenBank/DDBJ databases">
        <title>The Genome Sequence of Thecamonas trahens ATCC 50062.</title>
        <authorList>
            <consortium name="The Broad Institute Genome Sequencing Platform"/>
            <person name="Russ C."/>
            <person name="Cuomo C."/>
            <person name="Shea T."/>
            <person name="Young S.K."/>
            <person name="Zeng Q."/>
            <person name="Koehrsen M."/>
            <person name="Haas B."/>
            <person name="Borodovsky M."/>
            <person name="Guigo R."/>
            <person name="Alvarado L."/>
            <person name="Berlin A."/>
            <person name="Bochicchio J."/>
            <person name="Borenstein D."/>
            <person name="Chapman S."/>
            <person name="Chen Z."/>
            <person name="Freedman E."/>
            <person name="Gellesch M."/>
            <person name="Goldberg J."/>
            <person name="Griggs A."/>
            <person name="Gujja S."/>
            <person name="Heilman E."/>
            <person name="Heiman D."/>
            <person name="Hepburn T."/>
            <person name="Howarth C."/>
            <person name="Jen D."/>
            <person name="Larson L."/>
            <person name="Mehta T."/>
            <person name="Park D."/>
            <person name="Pearson M."/>
            <person name="Roberts A."/>
            <person name="Saif S."/>
            <person name="Shenoy N."/>
            <person name="Sisk P."/>
            <person name="Stolte C."/>
            <person name="Sykes S."/>
            <person name="Thomson T."/>
            <person name="Walk T."/>
            <person name="White J."/>
            <person name="Yandava C."/>
            <person name="Burger G."/>
            <person name="Gray M.W."/>
            <person name="Holland P.W.H."/>
            <person name="King N."/>
            <person name="Lang F.B.F."/>
            <person name="Roger A.J."/>
            <person name="Ruiz-Trillo I."/>
            <person name="Lander E."/>
            <person name="Nusbaum C."/>
        </authorList>
    </citation>
    <scope>NUCLEOTIDE SEQUENCE [LARGE SCALE GENOMIC DNA]</scope>
    <source>
        <strain evidence="4 5">ATCC 50062</strain>
    </source>
</reference>
<dbReference type="RefSeq" id="XP_013761487.1">
    <property type="nucleotide sequence ID" value="XM_013906033.1"/>
</dbReference>
<dbReference type="SUPFAM" id="SSF46785">
    <property type="entry name" value="Winged helix' DNA-binding domain"/>
    <property type="match status" value="1"/>
</dbReference>
<feature type="transmembrane region" description="Helical" evidence="2">
    <location>
        <begin position="483"/>
        <end position="504"/>
    </location>
</feature>
<feature type="transmembrane region" description="Helical" evidence="2">
    <location>
        <begin position="229"/>
        <end position="249"/>
    </location>
</feature>
<dbReference type="GeneID" id="25569596"/>
<sequence>MPVSGDGGVTQTDRVGSRRGGCAGGGDQVQPSGGTHSPTADREQSCRIGSGLDGSIASADTSRLGWSSSSSSSSSSPSSLSSSTAGPSAEVREAENDVGDSSSSLRSSASYDSVSLGDANRDCDGELVADNAVPGGSVGSLAIELDRSWKSDGLPEVATEAEAEAEAESDEAVMRAMRGNLEAWQVTAPMAKGRETVTRGWKRGLRGLLLSLVDARTPTFVRPRVSMQIVPLVVTGIEFIQLFTLALFISRLAVPDAMMRIFSVAALDLLIGFSSSIGSGVVSVFAALAVAAVTCNAAVLYSLRSGSPEPPALVSRVASGLGRVLGRVLYLPALHALLQPLGHLWGCECASEWGLGGAMFAAILVSVHAVMACVLVANLFPADPRSGHVARRANSWLDVMILFGKTWWAVAAVATDAQTMRLAVLVSLAGVAAVLAGVTCLMQPFFVAAMNKAYCGLFAGLAAVIVVLAGACSDNCGSELSMVAVASSLLIGLGAGALGARVVAPSRKSMTIIYYVGRMLHKLELGYVAADVYEYNLERLLVSPQRLGLYGNYLAISVQDYDGANVFFEAAFAHGVTGTHIGQVAAWRGSLGEESTMATAFVELALRLTATPRAVVLSFCTSPSLDTPQRNIDMMFLHLRQLVREIDDVELMYTTLNTAEVVAATEKSPQFPFLLQQLLWSRFGGSRLAQLGSAREHVVARFMAFAAKHRSTLSEDSVNVLADIIRGPEHLMASSTLAAAMQSQVTIIVDMPSAVGGLSVGGIDMWSSVTRVNDRECNEASPSSHRYGFGAVLAHALTEFIISLSVGGAEATVIMVENYNVVDRATHAALRVLLCEKPEISLVVVTDARAHKGGRVLDEACGVWAADGDAIDGALDESVACLSTCTSIERFRLEMMGGSSAMAKLPGMAGLAFDVVVGESTRVCAICCASHVARDGNWLCDTVPERNPSEGWVARDSGSLASATIVFDPLFRCDESDVAGTNASAVTESPLDPPTPGISTPDESCNGLVGSGLSTRSTVSLGNGGGNSLLMRPESGRAQTALSHGEVSSDVSARRPPRPVRSTPSRRKRKSDRPGPQRSKRRVAPGLMGLDKVQAEVASQQALSSMWLGGRASSSTSKRMAESGVLCHDAARTCAASLRSAVLDSVLKSLDLRGLDDMFDSVAVLLELAAVVGRSHDTAVLALAYARLRSKPDTLGDTELAAMVQAAQRVEFQVVFRLLRQMEILESTAMTERPQFAFVYGIERFALLATLSSRAIEFYSYHIGRALAETDHSVYSHPLMYIGWSKAAWDTQLLIPAYIELVGKDATRSIERARELLLLIHHNDRLRGSSVVPAHMQSAGPSTSEMDSRFVDGATPDLEAGQSGGSPVGSEVLDLLTPHLHHVAAKVPGKYLGEASSFAERAEAASGFVKVSMADRQLALTVYAVDLLRRATSALFNHNVETENIDDVVTLLDAHANDVESQLGANSVETRVRFVQGDLAAAHDSLVAGAMLARAEGVTTTTSRSMQKMYTAGGWVLWKIGDFKHSHAWQRIALRMARMLDDPSLTVYAMTGLGIAARDMGRSGEAEAWLLQARHISQWIGNLAWMAYVDSALMTGYLRSGELTKARNLCIETYDKCALPWAVDKALTTLLSIAVLQHDQTMFQHWLATVMSASSSRLVLADALALAAMLAMQGFLLVEGLVTGDNAVRAMRLPHTITECRRPLKLAIYGYGSLEVAAARTRLLAEEVKAVGLAMEPAKLVPSEARVIRAAMMAVTLVAADVLARGQEVLGELQLPGSRPANNILVGFDAIRVDSLAEVGATPAVDDAEQWPEANSEQIGRTRWDVLAYMNLVPEMRAALLKSRRAGFKRYDGVFVAAELIDWLIEYGMASSRATAVIHGIHMMEYGLIAHVERREMFADSSNLLFVFFV</sequence>
<feature type="compositionally biased region" description="Low complexity" evidence="1">
    <location>
        <begin position="67"/>
        <end position="83"/>
    </location>
</feature>
<dbReference type="Gene3D" id="1.25.40.10">
    <property type="entry name" value="Tetratricopeptide repeat domain"/>
    <property type="match status" value="1"/>
</dbReference>
<dbReference type="GO" id="GO:0035556">
    <property type="term" value="P:intracellular signal transduction"/>
    <property type="evidence" value="ECO:0007669"/>
    <property type="project" value="InterPro"/>
</dbReference>
<dbReference type="SUPFAM" id="SSF48452">
    <property type="entry name" value="TPR-like"/>
    <property type="match status" value="1"/>
</dbReference>
<feature type="transmembrane region" description="Helical" evidence="2">
    <location>
        <begin position="393"/>
        <end position="414"/>
    </location>
</feature>
<evidence type="ECO:0000259" key="3">
    <source>
        <dbReference type="PROSITE" id="PS50186"/>
    </source>
</evidence>
<feature type="transmembrane region" description="Helical" evidence="2">
    <location>
        <begin position="453"/>
        <end position="471"/>
    </location>
</feature>
<dbReference type="Proteomes" id="UP000054408">
    <property type="component" value="Unassembled WGS sequence"/>
</dbReference>
<feature type="region of interest" description="Disordered" evidence="1">
    <location>
        <begin position="1"/>
        <end position="117"/>
    </location>
</feature>
<feature type="domain" description="DEP" evidence="3">
    <location>
        <begin position="1834"/>
        <end position="1910"/>
    </location>
</feature>